<feature type="domain" description="RanBP2-type" evidence="5">
    <location>
        <begin position="10"/>
        <end position="39"/>
    </location>
</feature>
<dbReference type="Proteomes" id="UP001189429">
    <property type="component" value="Unassembled WGS sequence"/>
</dbReference>
<dbReference type="PANTHER" id="PTHR23111">
    <property type="entry name" value="ZINC FINGER PROTEIN"/>
    <property type="match status" value="1"/>
</dbReference>
<keyword evidence="3" id="KW-0862">Zinc</keyword>
<dbReference type="SMART" id="SM00547">
    <property type="entry name" value="ZnF_RBZ"/>
    <property type="match status" value="3"/>
</dbReference>
<protein>
    <recommendedName>
        <fullName evidence="9">RanBP2-type domain-containing protein</fullName>
    </recommendedName>
</protein>
<feature type="non-terminal residue" evidence="7">
    <location>
        <position position="191"/>
    </location>
</feature>
<evidence type="ECO:0000256" key="2">
    <source>
        <dbReference type="ARBA" id="ARBA00022771"/>
    </source>
</evidence>
<dbReference type="InterPro" id="IPR024934">
    <property type="entry name" value="Rubredoxin-like_dom"/>
</dbReference>
<sequence length="191" mass="19782">MGGGFQLQNRPGDWDCPNCGDHVFAKNNVCRRCGTAKPPEAGQAMSGGQVVTGGGFVLQNRPGDWNCPGCGDHVFAKNSTCRRCGAPKPEGVTQAVTGGPATVGGPGGSFVLQNRPGDWTCPNCGDHVFAKNDVCRRCGTVKPENAPQATLPQQPAPVMGQPPLIAQPMVVSQTQPSAVFAQPGVMDASQV</sequence>
<organism evidence="7 8">
    <name type="scientific">Prorocentrum cordatum</name>
    <dbReference type="NCBI Taxonomy" id="2364126"/>
    <lineage>
        <taxon>Eukaryota</taxon>
        <taxon>Sar</taxon>
        <taxon>Alveolata</taxon>
        <taxon>Dinophyceae</taxon>
        <taxon>Prorocentrales</taxon>
        <taxon>Prorocentraceae</taxon>
        <taxon>Prorocentrum</taxon>
    </lineage>
</organism>
<dbReference type="InterPro" id="IPR036443">
    <property type="entry name" value="Znf_RanBP2_sf"/>
</dbReference>
<keyword evidence="1" id="KW-0479">Metal-binding</keyword>
<evidence type="ECO:0000256" key="4">
    <source>
        <dbReference type="PROSITE-ProRule" id="PRU00322"/>
    </source>
</evidence>
<feature type="domain" description="Rubredoxin-like" evidence="6">
    <location>
        <begin position="25"/>
        <end position="83"/>
    </location>
</feature>
<accession>A0ABN9XX06</accession>
<evidence type="ECO:0008006" key="9">
    <source>
        <dbReference type="Google" id="ProtNLM"/>
    </source>
</evidence>
<evidence type="ECO:0000313" key="7">
    <source>
        <dbReference type="EMBL" id="CAK0903237.1"/>
    </source>
</evidence>
<dbReference type="Gene3D" id="4.10.1060.10">
    <property type="entry name" value="Zinc finger, RanBP2-type"/>
    <property type="match status" value="3"/>
</dbReference>
<evidence type="ECO:0000256" key="1">
    <source>
        <dbReference type="ARBA" id="ARBA00022723"/>
    </source>
</evidence>
<feature type="domain" description="RanBP2-type" evidence="5">
    <location>
        <begin position="115"/>
        <end position="144"/>
    </location>
</feature>
<evidence type="ECO:0000313" key="8">
    <source>
        <dbReference type="Proteomes" id="UP001189429"/>
    </source>
</evidence>
<evidence type="ECO:0000259" key="5">
    <source>
        <dbReference type="PROSITE" id="PS50199"/>
    </source>
</evidence>
<evidence type="ECO:0000259" key="6">
    <source>
        <dbReference type="PROSITE" id="PS50903"/>
    </source>
</evidence>
<keyword evidence="8" id="KW-1185">Reference proteome</keyword>
<dbReference type="Pfam" id="PF00641">
    <property type="entry name" value="Zn_ribbon_RanBP"/>
    <property type="match status" value="3"/>
</dbReference>
<dbReference type="PANTHER" id="PTHR23111:SF40">
    <property type="entry name" value="RNA-BINDING PROTEIN INVOLVED IN HETEROCHROMATIN ASSEMBLY-RELATED"/>
    <property type="match status" value="1"/>
</dbReference>
<dbReference type="EMBL" id="CAUYUJ010021186">
    <property type="protein sequence ID" value="CAK0903237.1"/>
    <property type="molecule type" value="Genomic_DNA"/>
</dbReference>
<dbReference type="PROSITE" id="PS50903">
    <property type="entry name" value="RUBREDOXIN_LIKE"/>
    <property type="match status" value="1"/>
</dbReference>
<keyword evidence="2 4" id="KW-0863">Zinc-finger</keyword>
<proteinExistence type="predicted"/>
<gene>
    <name evidence="7" type="ORF">PCOR1329_LOCUS79597</name>
</gene>
<reference evidence="7" key="1">
    <citation type="submission" date="2023-10" db="EMBL/GenBank/DDBJ databases">
        <authorList>
            <person name="Chen Y."/>
            <person name="Shah S."/>
            <person name="Dougan E. K."/>
            <person name="Thang M."/>
            <person name="Chan C."/>
        </authorList>
    </citation>
    <scope>NUCLEOTIDE SEQUENCE [LARGE SCALE GENOMIC DNA]</scope>
</reference>
<dbReference type="InterPro" id="IPR001876">
    <property type="entry name" value="Znf_RanBP2"/>
</dbReference>
<evidence type="ECO:0000256" key="3">
    <source>
        <dbReference type="ARBA" id="ARBA00022833"/>
    </source>
</evidence>
<comment type="caution">
    <text evidence="7">The sequence shown here is derived from an EMBL/GenBank/DDBJ whole genome shotgun (WGS) entry which is preliminary data.</text>
</comment>
<name>A0ABN9XX06_9DINO</name>
<dbReference type="SUPFAM" id="SSF90209">
    <property type="entry name" value="Ran binding protein zinc finger-like"/>
    <property type="match status" value="3"/>
</dbReference>
<dbReference type="PROSITE" id="PS50199">
    <property type="entry name" value="ZF_RANBP2_2"/>
    <property type="match status" value="3"/>
</dbReference>
<feature type="domain" description="RanBP2-type" evidence="5">
    <location>
        <begin position="61"/>
        <end position="90"/>
    </location>
</feature>